<dbReference type="Proteomes" id="UP000095767">
    <property type="component" value="Unassembled WGS sequence"/>
</dbReference>
<gene>
    <name evidence="2" type="ORF">BAE44_0010933</name>
</gene>
<feature type="region of interest" description="Disordered" evidence="1">
    <location>
        <begin position="25"/>
        <end position="44"/>
    </location>
</feature>
<organism evidence="2 3">
    <name type="scientific">Dichanthelium oligosanthes</name>
    <dbReference type="NCBI Taxonomy" id="888268"/>
    <lineage>
        <taxon>Eukaryota</taxon>
        <taxon>Viridiplantae</taxon>
        <taxon>Streptophyta</taxon>
        <taxon>Embryophyta</taxon>
        <taxon>Tracheophyta</taxon>
        <taxon>Spermatophyta</taxon>
        <taxon>Magnoliopsida</taxon>
        <taxon>Liliopsida</taxon>
        <taxon>Poales</taxon>
        <taxon>Poaceae</taxon>
        <taxon>PACMAD clade</taxon>
        <taxon>Panicoideae</taxon>
        <taxon>Panicodae</taxon>
        <taxon>Paniceae</taxon>
        <taxon>Dichantheliinae</taxon>
        <taxon>Dichanthelium</taxon>
    </lineage>
</organism>
<name>A0A1E5VSE0_9POAL</name>
<proteinExistence type="predicted"/>
<reference evidence="2 3" key="1">
    <citation type="submission" date="2016-09" db="EMBL/GenBank/DDBJ databases">
        <title>The draft genome of Dichanthelium oligosanthes: A C3 panicoid grass species.</title>
        <authorList>
            <person name="Studer A.J."/>
            <person name="Schnable J.C."/>
            <person name="Brutnell T.P."/>
        </authorList>
    </citation>
    <scope>NUCLEOTIDE SEQUENCE [LARGE SCALE GENOMIC DNA]</scope>
    <source>
        <strain evidence="3">cv. Kellogg 1175</strain>
        <tissue evidence="2">Leaf</tissue>
    </source>
</reference>
<dbReference type="AlphaFoldDB" id="A0A1E5VSE0"/>
<evidence type="ECO:0000256" key="1">
    <source>
        <dbReference type="SAM" id="MobiDB-lite"/>
    </source>
</evidence>
<sequence>LKAESHKGRSFRTWVVFDNCIKGKDPESFREDDPETPSARSRASNGDDILVSFRLAPPPGASCLYLHYPRGPESFSRTALVAAHLDSVLFRFVAPPTPDTIADSWCCHTDYFVCKAGGPSGLSLSGPLPPCYIDEDRMAGEGHARRWHMLGITDIGLLRRGEEEFAVADLKVLIPADSDSVAKGSRALQVPFQCPLTAVGGQENHDPPS</sequence>
<feature type="non-terminal residue" evidence="2">
    <location>
        <position position="1"/>
    </location>
</feature>
<dbReference type="PANTHER" id="PTHR33074">
    <property type="entry name" value="EXPRESSED PROTEIN-RELATED"/>
    <property type="match status" value="1"/>
</dbReference>
<keyword evidence="3" id="KW-1185">Reference proteome</keyword>
<dbReference type="PANTHER" id="PTHR33074:SF110">
    <property type="entry name" value="DUF1618 DOMAIN-CONTAINING PROTEIN"/>
    <property type="match status" value="1"/>
</dbReference>
<accession>A0A1E5VSE0</accession>
<evidence type="ECO:0000313" key="3">
    <source>
        <dbReference type="Proteomes" id="UP000095767"/>
    </source>
</evidence>
<evidence type="ECO:0000313" key="2">
    <source>
        <dbReference type="EMBL" id="OEL28048.1"/>
    </source>
</evidence>
<protein>
    <recommendedName>
        <fullName evidence="4">DUF1618 domain-containing protein</fullName>
    </recommendedName>
</protein>
<comment type="caution">
    <text evidence="2">The sequence shown here is derived from an EMBL/GenBank/DDBJ whole genome shotgun (WGS) entry which is preliminary data.</text>
</comment>
<dbReference type="EMBL" id="LWDX02030988">
    <property type="protein sequence ID" value="OEL28048.1"/>
    <property type="molecule type" value="Genomic_DNA"/>
</dbReference>
<evidence type="ECO:0008006" key="4">
    <source>
        <dbReference type="Google" id="ProtNLM"/>
    </source>
</evidence>
<dbReference type="OrthoDB" id="685663at2759"/>